<dbReference type="RefSeq" id="WP_120201640.1">
    <property type="nucleotide sequence ID" value="NZ_RAQJ01000004.1"/>
</dbReference>
<accession>A0A420DGG5</accession>
<organism evidence="3 4">
    <name type="scientific">Ichthyenterobacterium magnum</name>
    <dbReference type="NCBI Taxonomy" id="1230530"/>
    <lineage>
        <taxon>Bacteria</taxon>
        <taxon>Pseudomonadati</taxon>
        <taxon>Bacteroidota</taxon>
        <taxon>Flavobacteriia</taxon>
        <taxon>Flavobacteriales</taxon>
        <taxon>Flavobacteriaceae</taxon>
        <taxon>Ichthyenterobacterium</taxon>
    </lineage>
</organism>
<gene>
    <name evidence="3" type="ORF">BXY80_2083</name>
</gene>
<feature type="chain" id="PRO_5019067017" description="Anti-sigma-K factor rskA" evidence="2">
    <location>
        <begin position="22"/>
        <end position="287"/>
    </location>
</feature>
<dbReference type="AlphaFoldDB" id="A0A420DGG5"/>
<dbReference type="EMBL" id="RAQJ01000004">
    <property type="protein sequence ID" value="RKE92167.1"/>
    <property type="molecule type" value="Genomic_DNA"/>
</dbReference>
<evidence type="ECO:0000313" key="3">
    <source>
        <dbReference type="EMBL" id="RKE92167.1"/>
    </source>
</evidence>
<proteinExistence type="predicted"/>
<feature type="region of interest" description="Disordered" evidence="1">
    <location>
        <begin position="266"/>
        <end position="287"/>
    </location>
</feature>
<sequence>MIKKMCLAVLAIGVFAMSCSSDDDNNGPTTSSLTLNLSGLEDLGSDFVYEGWIIVDGSPVSTGTFSSITFPQTFQVNTNQLNTATAFVLSIEPAVDPDPLPSAIKILAGDFAGGSASVNTDLIADFSTIAGDYVLVTPSTNDTTDNNKGVWFLDPTAGPAATLELPMLPTGWKYEGWAIIDGTPVSSGRFSTAAGADEDGNPFAGTDNTMLPPFPGEDFIMGMANGVDLAAATHISRVVVSIEPEPDNSPNPFLLKPLVGEALDENSATAPTLHSLSGTLPTGTATR</sequence>
<protein>
    <recommendedName>
        <fullName evidence="5">Anti-sigma-K factor rskA</fullName>
    </recommendedName>
</protein>
<name>A0A420DGG5_9FLAO</name>
<reference evidence="3 4" key="1">
    <citation type="submission" date="2018-09" db="EMBL/GenBank/DDBJ databases">
        <title>Genomic Encyclopedia of Archaeal and Bacterial Type Strains, Phase II (KMG-II): from individual species to whole genera.</title>
        <authorList>
            <person name="Goeker M."/>
        </authorList>
    </citation>
    <scope>NUCLEOTIDE SEQUENCE [LARGE SCALE GENOMIC DNA]</scope>
    <source>
        <strain evidence="3 4">DSM 26283</strain>
    </source>
</reference>
<dbReference type="OrthoDB" id="1115036at2"/>
<feature type="signal peptide" evidence="2">
    <location>
        <begin position="1"/>
        <end position="21"/>
    </location>
</feature>
<keyword evidence="4" id="KW-1185">Reference proteome</keyword>
<evidence type="ECO:0008006" key="5">
    <source>
        <dbReference type="Google" id="ProtNLM"/>
    </source>
</evidence>
<comment type="caution">
    <text evidence="3">The sequence shown here is derived from an EMBL/GenBank/DDBJ whole genome shotgun (WGS) entry which is preliminary data.</text>
</comment>
<evidence type="ECO:0000256" key="1">
    <source>
        <dbReference type="SAM" id="MobiDB-lite"/>
    </source>
</evidence>
<dbReference type="PROSITE" id="PS51257">
    <property type="entry name" value="PROKAR_LIPOPROTEIN"/>
    <property type="match status" value="1"/>
</dbReference>
<evidence type="ECO:0000313" key="4">
    <source>
        <dbReference type="Proteomes" id="UP000284892"/>
    </source>
</evidence>
<evidence type="ECO:0000256" key="2">
    <source>
        <dbReference type="SAM" id="SignalP"/>
    </source>
</evidence>
<keyword evidence="2" id="KW-0732">Signal</keyword>
<dbReference type="Proteomes" id="UP000284892">
    <property type="component" value="Unassembled WGS sequence"/>
</dbReference>